<dbReference type="AlphaFoldDB" id="A0A4P8EJK7"/>
<evidence type="ECO:0000313" key="2">
    <source>
        <dbReference type="Proteomes" id="UP000298631"/>
    </source>
</evidence>
<keyword evidence="2" id="KW-1185">Reference proteome</keyword>
<sequence length="169" mass="17702">MNRDQLEALRAAETQALGKTASTLSKRLNPQQLLDAKVLASAKDRAAKLAIRPRTIAAVGAGVAAVICWAVFKKPKPADPKASPAPPVAPQKHSLSAELSTVALELAAAAILAPAGGSRPQSMRRHTTTAKEAAVVLAGDALRQFGTKALDEYRKNAKATEKPTPEEPD</sequence>
<dbReference type="EMBL" id="CP039965">
    <property type="protein sequence ID" value="QCO57197.1"/>
    <property type="molecule type" value="Genomic_DNA"/>
</dbReference>
<accession>A0A4P8EJK7</accession>
<organism evidence="1 2">
    <name type="scientific">Pseudorhodobacter turbinis</name>
    <dbReference type="NCBI Taxonomy" id="2500533"/>
    <lineage>
        <taxon>Bacteria</taxon>
        <taxon>Pseudomonadati</taxon>
        <taxon>Pseudomonadota</taxon>
        <taxon>Alphaproteobacteria</taxon>
        <taxon>Rhodobacterales</taxon>
        <taxon>Paracoccaceae</taxon>
        <taxon>Pseudorhodobacter</taxon>
    </lineage>
</organism>
<gene>
    <name evidence="1" type="ORF">EOK75_15655</name>
</gene>
<dbReference type="OrthoDB" id="9874503at2"/>
<name>A0A4P8EJK7_9RHOB</name>
<keyword evidence="1" id="KW-0614">Plasmid</keyword>
<dbReference type="RefSeq" id="WP_137195001.1">
    <property type="nucleotide sequence ID" value="NZ_CP039965.1"/>
</dbReference>
<reference evidence="1 2" key="1">
    <citation type="submission" date="2019-05" db="EMBL/GenBank/DDBJ databases">
        <title>Pseudorhodobacter turbinis sp. nov., isolated from the gut of the Korean turban shell.</title>
        <authorList>
            <person name="Jeong Y.-S."/>
            <person name="Kang W.-R."/>
            <person name="Bae J.-W."/>
        </authorList>
    </citation>
    <scope>NUCLEOTIDE SEQUENCE [LARGE SCALE GENOMIC DNA]</scope>
    <source>
        <strain evidence="1 2">S12M18</strain>
        <plasmid evidence="1 2">unnamed1</plasmid>
    </source>
</reference>
<evidence type="ECO:0000313" key="1">
    <source>
        <dbReference type="EMBL" id="QCO57197.1"/>
    </source>
</evidence>
<geneLocation type="plasmid" evidence="1 2">
    <name>unnamed1</name>
</geneLocation>
<protein>
    <submittedName>
        <fullName evidence="1">Uncharacterized protein</fullName>
    </submittedName>
</protein>
<proteinExistence type="predicted"/>
<dbReference type="KEGG" id="pseb:EOK75_15655"/>
<dbReference type="Proteomes" id="UP000298631">
    <property type="component" value="Plasmid unnamed1"/>
</dbReference>